<dbReference type="Proteomes" id="UP000724149">
    <property type="component" value="Unassembled WGS sequence"/>
</dbReference>
<keyword evidence="2" id="KW-0479">Metal-binding</keyword>
<dbReference type="InterPro" id="IPR035938">
    <property type="entry name" value="Hemerythrin-like_sf"/>
</dbReference>
<comment type="caution">
    <text evidence="5">The sequence shown here is derived from an EMBL/GenBank/DDBJ whole genome shotgun (WGS) entry which is preliminary data.</text>
</comment>
<keyword evidence="3" id="KW-0408">Iron</keyword>
<name>A0ABS2GJI7_9FIRM</name>
<dbReference type="EMBL" id="JACSNR010000001">
    <property type="protein sequence ID" value="MBM6922281.1"/>
    <property type="molecule type" value="Genomic_DNA"/>
</dbReference>
<evidence type="ECO:0000256" key="1">
    <source>
        <dbReference type="ARBA" id="ARBA00010587"/>
    </source>
</evidence>
<gene>
    <name evidence="5" type="ORF">H9X81_01050</name>
</gene>
<dbReference type="NCBIfam" id="TIGR02481">
    <property type="entry name" value="hemeryth_dom"/>
    <property type="match status" value="1"/>
</dbReference>
<dbReference type="CDD" id="cd12107">
    <property type="entry name" value="Hemerythrin"/>
    <property type="match status" value="1"/>
</dbReference>
<comment type="similarity">
    <text evidence="1">Belongs to the hemerythrin family.</text>
</comment>
<sequence>MAYEFTSELETGNELIDSEHKELIDAINNLLLACGEGKGRGEIRKTLEFLNDYIAYHFSDEEKIQRQYGYPDYENHKRYHEEYKRIVAGILNEFEQGGATVALVSKTNQAIAGWLLNHIKKEDVKVAAHIRSKRQD</sequence>
<dbReference type="InterPro" id="IPR012312">
    <property type="entry name" value="Hemerythrin-like"/>
</dbReference>
<dbReference type="PANTHER" id="PTHR37164">
    <property type="entry name" value="BACTERIOHEMERYTHRIN"/>
    <property type="match status" value="1"/>
</dbReference>
<evidence type="ECO:0000256" key="2">
    <source>
        <dbReference type="ARBA" id="ARBA00022723"/>
    </source>
</evidence>
<feature type="domain" description="Hemerythrin-like" evidence="4">
    <location>
        <begin position="12"/>
        <end position="126"/>
    </location>
</feature>
<evidence type="ECO:0000313" key="6">
    <source>
        <dbReference type="Proteomes" id="UP000724149"/>
    </source>
</evidence>
<evidence type="ECO:0000259" key="4">
    <source>
        <dbReference type="Pfam" id="PF01814"/>
    </source>
</evidence>
<evidence type="ECO:0000256" key="3">
    <source>
        <dbReference type="ARBA" id="ARBA00023004"/>
    </source>
</evidence>
<keyword evidence="6" id="KW-1185">Reference proteome</keyword>
<dbReference type="Gene3D" id="1.20.120.50">
    <property type="entry name" value="Hemerythrin-like"/>
    <property type="match status" value="1"/>
</dbReference>
<accession>A0ABS2GJI7</accession>
<dbReference type="SUPFAM" id="SSF47188">
    <property type="entry name" value="Hemerythrin-like"/>
    <property type="match status" value="1"/>
</dbReference>
<dbReference type="Pfam" id="PF01814">
    <property type="entry name" value="Hemerythrin"/>
    <property type="match status" value="1"/>
</dbReference>
<protein>
    <submittedName>
        <fullName evidence="5">Hemerythrin family protein</fullName>
    </submittedName>
</protein>
<dbReference type="RefSeq" id="WP_204719270.1">
    <property type="nucleotide sequence ID" value="NZ_JACSNR010000001.1"/>
</dbReference>
<dbReference type="InterPro" id="IPR050669">
    <property type="entry name" value="Hemerythrin"/>
</dbReference>
<dbReference type="InterPro" id="IPR012827">
    <property type="entry name" value="Hemerythrin_metal-bd"/>
</dbReference>
<organism evidence="5 6">
    <name type="scientific">Hydrogenoanaerobacterium saccharovorans</name>
    <dbReference type="NCBI Taxonomy" id="474960"/>
    <lineage>
        <taxon>Bacteria</taxon>
        <taxon>Bacillati</taxon>
        <taxon>Bacillota</taxon>
        <taxon>Clostridia</taxon>
        <taxon>Eubacteriales</taxon>
        <taxon>Oscillospiraceae</taxon>
        <taxon>Hydrogenoanaerobacterium</taxon>
    </lineage>
</organism>
<dbReference type="PANTHER" id="PTHR37164:SF1">
    <property type="entry name" value="BACTERIOHEMERYTHRIN"/>
    <property type="match status" value="1"/>
</dbReference>
<proteinExistence type="inferred from homology"/>
<evidence type="ECO:0000313" key="5">
    <source>
        <dbReference type="EMBL" id="MBM6922281.1"/>
    </source>
</evidence>
<reference evidence="5 6" key="1">
    <citation type="journal article" date="2021" name="Sci. Rep.">
        <title>The distribution of antibiotic resistance genes in chicken gut microbiota commensals.</title>
        <authorList>
            <person name="Juricova H."/>
            <person name="Matiasovicova J."/>
            <person name="Kubasova T."/>
            <person name="Cejkova D."/>
            <person name="Rychlik I."/>
        </authorList>
    </citation>
    <scope>NUCLEOTIDE SEQUENCE [LARGE SCALE GENOMIC DNA]</scope>
    <source>
        <strain evidence="5 6">An564</strain>
    </source>
</reference>
<dbReference type="NCBIfam" id="NF033749">
    <property type="entry name" value="bact_hemeryth"/>
    <property type="match status" value="1"/>
</dbReference>